<evidence type="ECO:0000313" key="3">
    <source>
        <dbReference type="Proteomes" id="UP000593765"/>
    </source>
</evidence>
<proteinExistence type="predicted"/>
<sequence>MKRFLTILVLLQQAAWLLVILPGHQRGAMAVAGTTINETATKGGSCVVEKRHSCCDTSASSPAGTGGKSSQSENPLKKLSHCAVCHIAVRLTPAPPPDFVPSPTGLVERLSPSGPGAIASIHIALPYDATGPPARL</sequence>
<dbReference type="KEGG" id="hbs:IPV69_18710"/>
<gene>
    <name evidence="2" type="ORF">IPV69_18710</name>
</gene>
<feature type="region of interest" description="Disordered" evidence="1">
    <location>
        <begin position="55"/>
        <end position="74"/>
    </location>
</feature>
<protein>
    <recommendedName>
        <fullName evidence="4">DUF2946 domain-containing protein</fullName>
    </recommendedName>
</protein>
<name>A0A7M2WTZ1_9BACT</name>
<evidence type="ECO:0008006" key="4">
    <source>
        <dbReference type="Google" id="ProtNLM"/>
    </source>
</evidence>
<keyword evidence="3" id="KW-1185">Reference proteome</keyword>
<evidence type="ECO:0000256" key="1">
    <source>
        <dbReference type="SAM" id="MobiDB-lite"/>
    </source>
</evidence>
<accession>A0A7M2WTZ1</accession>
<dbReference type="AlphaFoldDB" id="A0A7M2WTZ1"/>
<dbReference type="EMBL" id="CP063458">
    <property type="protein sequence ID" value="QOV88271.1"/>
    <property type="molecule type" value="Genomic_DNA"/>
</dbReference>
<reference evidence="2 3" key="1">
    <citation type="submission" date="2020-10" db="EMBL/GenBank/DDBJ databases">
        <title>Wide distribution of Phycisphaera-like planctomycetes from WD2101 soil group in peatlands and genome analysis of the first cultivated representative.</title>
        <authorList>
            <person name="Dedysh S.N."/>
            <person name="Beletsky A.V."/>
            <person name="Ivanova A."/>
            <person name="Kulichevskaya I.S."/>
            <person name="Suzina N.E."/>
            <person name="Philippov D.A."/>
            <person name="Rakitin A.L."/>
            <person name="Mardanov A.V."/>
            <person name="Ravin N.V."/>
        </authorList>
    </citation>
    <scope>NUCLEOTIDE SEQUENCE [LARGE SCALE GENOMIC DNA]</scope>
    <source>
        <strain evidence="2 3">M1803</strain>
    </source>
</reference>
<evidence type="ECO:0000313" key="2">
    <source>
        <dbReference type="EMBL" id="QOV88271.1"/>
    </source>
</evidence>
<dbReference type="RefSeq" id="WP_206291246.1">
    <property type="nucleotide sequence ID" value="NZ_CP063458.1"/>
</dbReference>
<dbReference type="Proteomes" id="UP000593765">
    <property type="component" value="Chromosome"/>
</dbReference>
<organism evidence="2 3">
    <name type="scientific">Humisphaera borealis</name>
    <dbReference type="NCBI Taxonomy" id="2807512"/>
    <lineage>
        <taxon>Bacteria</taxon>
        <taxon>Pseudomonadati</taxon>
        <taxon>Planctomycetota</taxon>
        <taxon>Phycisphaerae</taxon>
        <taxon>Tepidisphaerales</taxon>
        <taxon>Tepidisphaeraceae</taxon>
        <taxon>Humisphaera</taxon>
    </lineage>
</organism>